<evidence type="ECO:0000256" key="1">
    <source>
        <dbReference type="SAM" id="SignalP"/>
    </source>
</evidence>
<keyword evidence="1" id="KW-0732">Signal</keyword>
<keyword evidence="4" id="KW-1185">Reference proteome</keyword>
<dbReference type="InterPro" id="IPR010496">
    <property type="entry name" value="AL/BT2_dom"/>
</dbReference>
<dbReference type="GO" id="GO:0016787">
    <property type="term" value="F:hydrolase activity"/>
    <property type="evidence" value="ECO:0007669"/>
    <property type="project" value="InterPro"/>
</dbReference>
<dbReference type="OrthoDB" id="176168at2"/>
<dbReference type="Proteomes" id="UP000019151">
    <property type="component" value="Chromosome"/>
</dbReference>
<name>W0RR54_9BACT</name>
<feature type="domain" description="3-keto-alpha-glucoside-1,2-lyase/3-keto-2-hydroxy-glucal hydratase" evidence="2">
    <location>
        <begin position="63"/>
        <end position="259"/>
    </location>
</feature>
<evidence type="ECO:0000259" key="2">
    <source>
        <dbReference type="Pfam" id="PF06439"/>
    </source>
</evidence>
<dbReference type="InParanoid" id="W0RR54"/>
<reference evidence="3 4" key="1">
    <citation type="journal article" date="2014" name="Genome Announc.">
        <title>Genome Sequence and Methylome of Soil Bacterium Gemmatirosa kalamazoonensis KBS708T, a Member of the Rarely Cultivated Gemmatimonadetes Phylum.</title>
        <authorList>
            <person name="Debruyn J.M."/>
            <person name="Radosevich M."/>
            <person name="Wommack K.E."/>
            <person name="Polson S.W."/>
            <person name="Hauser L.J."/>
            <person name="Fawaz M.N."/>
            <person name="Korlach J."/>
            <person name="Tsai Y.C."/>
        </authorList>
    </citation>
    <scope>NUCLEOTIDE SEQUENCE [LARGE SCALE GENOMIC DNA]</scope>
    <source>
        <strain evidence="3 4">KBS708</strain>
    </source>
</reference>
<proteinExistence type="predicted"/>
<dbReference type="AlphaFoldDB" id="W0RR54"/>
<dbReference type="HOGENOM" id="CLU_723117_0_0_0"/>
<dbReference type="Pfam" id="PF06439">
    <property type="entry name" value="3keto-disac_hyd"/>
    <property type="match status" value="1"/>
</dbReference>
<dbReference type="eggNOG" id="COG2133">
    <property type="taxonomic scope" value="Bacteria"/>
</dbReference>
<dbReference type="Gene3D" id="2.60.120.560">
    <property type="entry name" value="Exo-inulinase, domain 1"/>
    <property type="match status" value="1"/>
</dbReference>
<dbReference type="STRING" id="861299.J421_4526"/>
<accession>W0RR54</accession>
<dbReference type="RefSeq" id="WP_025413490.1">
    <property type="nucleotide sequence ID" value="NZ_CP007128.1"/>
</dbReference>
<organism evidence="3 4">
    <name type="scientific">Gemmatirosa kalamazoonensis</name>
    <dbReference type="NCBI Taxonomy" id="861299"/>
    <lineage>
        <taxon>Bacteria</taxon>
        <taxon>Pseudomonadati</taxon>
        <taxon>Gemmatimonadota</taxon>
        <taxon>Gemmatimonadia</taxon>
        <taxon>Gemmatimonadales</taxon>
        <taxon>Gemmatimonadaceae</taxon>
        <taxon>Gemmatirosa</taxon>
    </lineage>
</organism>
<dbReference type="EMBL" id="CP007128">
    <property type="protein sequence ID" value="AHG92063.1"/>
    <property type="molecule type" value="Genomic_DNA"/>
</dbReference>
<sequence>MTFRPRSARLRVVVPAIAALLLSSAADAQQPAYPSAWRQHELNRPHAKPVTPASTPGAPPSDATVLFDGRDLSAFVGGRGDSTVAPRWKVENGYVEVVPRTGSIRTKEAFGDVQLHAEWAEPDPPQLTGQNRGNSGMILMGQYEVQVLDSYGRTDTYADGTVGAIYGQYPPLANASRPPGQWQTYDIYFRRPRFRADGTLQEPARVTVVQNGVLVQNNEIITGPTSPIPPSGYVQHADELPLTIQDHGQAIRFRNIWVRRIEPRPEPPAGYVPNAVALSAALLNGTAGEFYRERAANAPAPANAANRPASPTYTIIVKGSEIWVSTGGFGGSTPAVRAIPTAPDRLWLTVRTGELVLTRDAQGRVTSVREADSNAPAAVRRE</sequence>
<feature type="signal peptide" evidence="1">
    <location>
        <begin position="1"/>
        <end position="28"/>
    </location>
</feature>
<feature type="chain" id="PRO_5004795869" description="3-keto-alpha-glucoside-1,2-lyase/3-keto-2-hydroxy-glucal hydratase domain-containing protein" evidence="1">
    <location>
        <begin position="29"/>
        <end position="382"/>
    </location>
</feature>
<dbReference type="KEGG" id="gba:J421_4526"/>
<evidence type="ECO:0000313" key="4">
    <source>
        <dbReference type="Proteomes" id="UP000019151"/>
    </source>
</evidence>
<dbReference type="PATRIC" id="fig|861299.3.peg.4582"/>
<gene>
    <name evidence="3" type="ORF">J421_4526</name>
</gene>
<protein>
    <recommendedName>
        <fullName evidence="2">3-keto-alpha-glucoside-1,2-lyase/3-keto-2-hydroxy-glucal hydratase domain-containing protein</fullName>
    </recommendedName>
</protein>
<evidence type="ECO:0000313" key="3">
    <source>
        <dbReference type="EMBL" id="AHG92063.1"/>
    </source>
</evidence>